<dbReference type="HAMAP" id="MF_00032">
    <property type="entry name" value="eIF_6"/>
    <property type="match status" value="1"/>
</dbReference>
<evidence type="ECO:0000313" key="4">
    <source>
        <dbReference type="EMBL" id="SCG86271.1"/>
    </source>
</evidence>
<comment type="function">
    <text evidence="3">Binds to the 50S ribosomal subunit and prevents its association with the 30S ribosomal subunit to form the 70S initiation complex.</text>
</comment>
<dbReference type="RefSeq" id="WP_071907348.1">
    <property type="nucleotide sequence ID" value="NZ_LT607756.1"/>
</dbReference>
<dbReference type="PATRIC" id="fig|129848.4.peg.1756"/>
<dbReference type="EMBL" id="LT607756">
    <property type="protein sequence ID" value="SCG86271.1"/>
    <property type="molecule type" value="Genomic_DNA"/>
</dbReference>
<gene>
    <name evidence="3 4" type="primary">eif6</name>
    <name evidence="4" type="ORF">MCBB_1716</name>
</gene>
<dbReference type="Gene3D" id="3.75.10.10">
    <property type="entry name" value="L-arginine/glycine Amidinotransferase, Chain A"/>
    <property type="match status" value="1"/>
</dbReference>
<dbReference type="GeneID" id="30412553"/>
<dbReference type="PIRSF" id="PIRSF006413">
    <property type="entry name" value="IF-6"/>
    <property type="match status" value="1"/>
</dbReference>
<dbReference type="OrthoDB" id="33582at2157"/>
<sequence length="224" mass="23289">MIRRINMGGSPNLGVALSVTEKVAIAPQNIQEGMVDLIKECLDVPVIKTPVSGSNLPGALTCGNSNGFIVSKYAFDSEIEAIKASGVEVERIPDKLTAVGNIILANDFGAIVNPLLSDKSVELIADVLDVEVQRGTIANFKITGSVAAATNKGALVHPSTTQEEMEVIERVLNVPADVGTVNSGTKLVGACTAANSNGVIVGINTTGPELARIEEAFGFLEGYL</sequence>
<evidence type="ECO:0000256" key="1">
    <source>
        <dbReference type="ARBA" id="ARBA00022540"/>
    </source>
</evidence>
<dbReference type="STRING" id="118062.MCBB_1716"/>
<comment type="similarity">
    <text evidence="3">Belongs to the eIF-6 family.</text>
</comment>
<proteinExistence type="inferred from homology"/>
<name>A0A1D3L3S2_9EURY</name>
<dbReference type="Proteomes" id="UP000094707">
    <property type="component" value="Chromosome I"/>
</dbReference>
<dbReference type="KEGG" id="mcub:MCBB_1716"/>
<dbReference type="GO" id="GO:0043022">
    <property type="term" value="F:ribosome binding"/>
    <property type="evidence" value="ECO:0007669"/>
    <property type="project" value="InterPro"/>
</dbReference>
<dbReference type="InterPro" id="IPR002769">
    <property type="entry name" value="eIF6"/>
</dbReference>
<evidence type="ECO:0000256" key="3">
    <source>
        <dbReference type="HAMAP-Rule" id="MF_00032"/>
    </source>
</evidence>
<dbReference type="SMART" id="SM00654">
    <property type="entry name" value="eIF6"/>
    <property type="match status" value="1"/>
</dbReference>
<dbReference type="GO" id="GO:0042256">
    <property type="term" value="P:cytosolic ribosome assembly"/>
    <property type="evidence" value="ECO:0007669"/>
    <property type="project" value="InterPro"/>
</dbReference>
<dbReference type="AlphaFoldDB" id="A0A1D3L3S2"/>
<dbReference type="SUPFAM" id="SSF55909">
    <property type="entry name" value="Pentein"/>
    <property type="match status" value="1"/>
</dbReference>
<accession>A0A1D3L3S2</accession>
<dbReference type="NCBIfam" id="TIGR00323">
    <property type="entry name" value="eIF-6"/>
    <property type="match status" value="1"/>
</dbReference>
<dbReference type="GO" id="GO:0003743">
    <property type="term" value="F:translation initiation factor activity"/>
    <property type="evidence" value="ECO:0007669"/>
    <property type="project" value="UniProtKB-UniRule"/>
</dbReference>
<protein>
    <recommendedName>
        <fullName evidence="3">Translation initiation factor 6</fullName>
        <shortName evidence="3">aIF-6</shortName>
    </recommendedName>
</protein>
<organism evidence="4 5">
    <name type="scientific">Methanobacterium congolense</name>
    <dbReference type="NCBI Taxonomy" id="118062"/>
    <lineage>
        <taxon>Archaea</taxon>
        <taxon>Methanobacteriati</taxon>
        <taxon>Methanobacteriota</taxon>
        <taxon>Methanomada group</taxon>
        <taxon>Methanobacteria</taxon>
        <taxon>Methanobacteriales</taxon>
        <taxon>Methanobacteriaceae</taxon>
        <taxon>Methanobacterium</taxon>
    </lineage>
</organism>
<evidence type="ECO:0000313" key="5">
    <source>
        <dbReference type="Proteomes" id="UP000094707"/>
    </source>
</evidence>
<evidence type="ECO:0000256" key="2">
    <source>
        <dbReference type="ARBA" id="ARBA00022917"/>
    </source>
</evidence>
<dbReference type="Pfam" id="PF01912">
    <property type="entry name" value="eIF-6"/>
    <property type="match status" value="1"/>
</dbReference>
<keyword evidence="1 3" id="KW-0396">Initiation factor</keyword>
<dbReference type="PANTHER" id="PTHR10784">
    <property type="entry name" value="TRANSLATION INITIATION FACTOR 6"/>
    <property type="match status" value="1"/>
</dbReference>
<reference evidence="4 5" key="1">
    <citation type="submission" date="2016-08" db="EMBL/GenBank/DDBJ databases">
        <authorList>
            <person name="Seilhamer J.J."/>
        </authorList>
    </citation>
    <scope>NUCLEOTIDE SEQUENCE [LARGE SCALE GENOMIC DNA]</scope>
    <source>
        <strain evidence="4">Buetzberg</strain>
    </source>
</reference>
<keyword evidence="5" id="KW-1185">Reference proteome</keyword>
<keyword evidence="2 3" id="KW-0648">Protein biosynthesis</keyword>